<protein>
    <recommendedName>
        <fullName evidence="6">LysM and putative peptidoglycan-binding domain-containing protein 4</fullName>
    </recommendedName>
</protein>
<dbReference type="OrthoDB" id="538216at2759"/>
<feature type="domain" description="LysM" evidence="9">
    <location>
        <begin position="102"/>
        <end position="146"/>
    </location>
</feature>
<dbReference type="Gene3D" id="3.10.350.10">
    <property type="entry name" value="LysM domain"/>
    <property type="match status" value="1"/>
</dbReference>
<proteinExistence type="predicted"/>
<feature type="region of interest" description="Disordered" evidence="7">
    <location>
        <begin position="300"/>
        <end position="327"/>
    </location>
</feature>
<dbReference type="GO" id="GO:0016020">
    <property type="term" value="C:membrane"/>
    <property type="evidence" value="ECO:0007669"/>
    <property type="project" value="UniProtKB-SubCell"/>
</dbReference>
<dbReference type="PANTHER" id="PTHR20932:SF7">
    <property type="entry name" value="AND PUTATIVE PEPTIDOGLYCAN-BINDING DOMAIN-CONTAINING PROTEIN 4-RELATED"/>
    <property type="match status" value="1"/>
</dbReference>
<dbReference type="GeneID" id="105982411"/>
<keyword evidence="10" id="KW-1185">Reference proteome</keyword>
<dbReference type="InParanoid" id="A0A1S3EU53"/>
<dbReference type="RefSeq" id="XP_012867455.1">
    <property type="nucleotide sequence ID" value="XM_013012001.1"/>
</dbReference>
<keyword evidence="3 8" id="KW-1133">Transmembrane helix</keyword>
<comment type="subcellular location">
    <subcellularLocation>
        <location evidence="1">Membrane</location>
        <topology evidence="1">Single-pass membrane protein</topology>
    </subcellularLocation>
</comment>
<evidence type="ECO:0000256" key="6">
    <source>
        <dbReference type="ARBA" id="ARBA00040995"/>
    </source>
</evidence>
<dbReference type="Proteomes" id="UP000081671">
    <property type="component" value="Unplaced"/>
</dbReference>
<dbReference type="PANTHER" id="PTHR20932">
    <property type="entry name" value="LYSM AND PUTATIVE PEPTIDOGLYCAN-BINDING DOMAIN-CONTAINING PROTEIN"/>
    <property type="match status" value="1"/>
</dbReference>
<dbReference type="PROSITE" id="PS51782">
    <property type="entry name" value="LYSM"/>
    <property type="match status" value="1"/>
</dbReference>
<keyword evidence="2 8" id="KW-0812">Transmembrane</keyword>
<accession>A0A1S3EU53</accession>
<dbReference type="InterPro" id="IPR018392">
    <property type="entry name" value="LysM"/>
</dbReference>
<evidence type="ECO:0000313" key="10">
    <source>
        <dbReference type="Proteomes" id="UP000081671"/>
    </source>
</evidence>
<evidence type="ECO:0000256" key="4">
    <source>
        <dbReference type="ARBA" id="ARBA00023136"/>
    </source>
</evidence>
<evidence type="ECO:0000256" key="5">
    <source>
        <dbReference type="ARBA" id="ARBA00023180"/>
    </source>
</evidence>
<evidence type="ECO:0000256" key="7">
    <source>
        <dbReference type="SAM" id="MobiDB-lite"/>
    </source>
</evidence>
<dbReference type="InterPro" id="IPR045030">
    <property type="entry name" value="LYSM1-4"/>
</dbReference>
<dbReference type="AlphaFoldDB" id="A0A1S3EU53"/>
<dbReference type="CTD" id="145748"/>
<organism evidence="10 11">
    <name type="scientific">Dipodomys ordii</name>
    <name type="common">Ord's kangaroo rat</name>
    <dbReference type="NCBI Taxonomy" id="10020"/>
    <lineage>
        <taxon>Eukaryota</taxon>
        <taxon>Metazoa</taxon>
        <taxon>Chordata</taxon>
        <taxon>Craniata</taxon>
        <taxon>Vertebrata</taxon>
        <taxon>Euteleostomi</taxon>
        <taxon>Mammalia</taxon>
        <taxon>Eutheria</taxon>
        <taxon>Euarchontoglires</taxon>
        <taxon>Glires</taxon>
        <taxon>Rodentia</taxon>
        <taxon>Castorimorpha</taxon>
        <taxon>Heteromyidae</taxon>
        <taxon>Dipodomyinae</taxon>
        <taxon>Dipodomys</taxon>
    </lineage>
</organism>
<dbReference type="InterPro" id="IPR036779">
    <property type="entry name" value="LysM_dom_sf"/>
</dbReference>
<evidence type="ECO:0000256" key="8">
    <source>
        <dbReference type="SAM" id="Phobius"/>
    </source>
</evidence>
<keyword evidence="4 8" id="KW-0472">Membrane</keyword>
<evidence type="ECO:0000256" key="3">
    <source>
        <dbReference type="ARBA" id="ARBA00022989"/>
    </source>
</evidence>
<feature type="transmembrane region" description="Helical" evidence="8">
    <location>
        <begin position="250"/>
        <end position="271"/>
    </location>
</feature>
<name>A0A1S3EU53_DIPOR</name>
<evidence type="ECO:0000313" key="11">
    <source>
        <dbReference type="RefSeq" id="XP_012867455.1"/>
    </source>
</evidence>
<dbReference type="CDD" id="cd00118">
    <property type="entry name" value="LysM"/>
    <property type="match status" value="1"/>
</dbReference>
<dbReference type="Pfam" id="PF01476">
    <property type="entry name" value="LysM"/>
    <property type="match status" value="1"/>
</dbReference>
<dbReference type="SMART" id="SM00257">
    <property type="entry name" value="LysM"/>
    <property type="match status" value="1"/>
</dbReference>
<evidence type="ECO:0000256" key="1">
    <source>
        <dbReference type="ARBA" id="ARBA00004167"/>
    </source>
</evidence>
<sequence>MTTNHRLFDKAREECEHLLVELTLGFGFQLKMREKERLSKTFQGPAAVCRTPGSHARVFRSGSGDSEDSSEEESQRVALRPRGRERQRSLHPQPGAGSVVLLQRELAQGDSLNKLALQYGCKVADIKKANNFIREQDLYALKAIKIPVQNHGILTETHRELKPLLAPSSDTRVTVELPDTEGPAACGDAATQAHTSHLTDFFKGIDQNIERAVQSEVFLSESYCVETPDQPLLPAPPRTPADGADWGIQWWNAVFLMLLVGIVLPVFYLVYFKIQATRETPASLNTTANPNGSMALSALAGPAPGLGSPAPTSSSASQLSHLSQART</sequence>
<evidence type="ECO:0000259" key="9">
    <source>
        <dbReference type="PROSITE" id="PS51782"/>
    </source>
</evidence>
<reference evidence="11" key="1">
    <citation type="submission" date="2025-08" db="UniProtKB">
        <authorList>
            <consortium name="RefSeq"/>
        </authorList>
    </citation>
    <scope>IDENTIFICATION</scope>
    <source>
        <tissue evidence="11">Kidney</tissue>
    </source>
</reference>
<evidence type="ECO:0000256" key="2">
    <source>
        <dbReference type="ARBA" id="ARBA00022692"/>
    </source>
</evidence>
<dbReference type="KEGG" id="dord:105982411"/>
<keyword evidence="5" id="KW-0325">Glycoprotein</keyword>
<feature type="region of interest" description="Disordered" evidence="7">
    <location>
        <begin position="53"/>
        <end position="96"/>
    </location>
</feature>
<gene>
    <name evidence="11" type="primary">Lysmd4</name>
</gene>
<dbReference type="FunCoup" id="A0A1S3EU53">
    <property type="interactions" value="26"/>
</dbReference>